<dbReference type="PROSITE" id="PS51194">
    <property type="entry name" value="HELICASE_CTER"/>
    <property type="match status" value="1"/>
</dbReference>
<evidence type="ECO:0000256" key="2">
    <source>
        <dbReference type="ARBA" id="ARBA00022741"/>
    </source>
</evidence>
<feature type="region of interest" description="Disordered" evidence="9">
    <location>
        <begin position="340"/>
        <end position="383"/>
    </location>
</feature>
<evidence type="ECO:0000256" key="8">
    <source>
        <dbReference type="PROSITE-ProRule" id="PRU00552"/>
    </source>
</evidence>
<keyword evidence="3" id="KW-0378">Hydrolase</keyword>
<protein>
    <recommendedName>
        <fullName evidence="1">RNA helicase</fullName>
        <ecNumber evidence="1">3.6.4.13</ecNumber>
    </recommendedName>
</protein>
<dbReference type="InterPro" id="IPR001650">
    <property type="entry name" value="Helicase_C-like"/>
</dbReference>
<feature type="compositionally biased region" description="Basic and acidic residues" evidence="9">
    <location>
        <begin position="88"/>
        <end position="100"/>
    </location>
</feature>
<dbReference type="SMART" id="SM00487">
    <property type="entry name" value="DEXDc"/>
    <property type="match status" value="1"/>
</dbReference>
<evidence type="ECO:0000256" key="7">
    <source>
        <dbReference type="ARBA" id="ARBA00047984"/>
    </source>
</evidence>
<evidence type="ECO:0000256" key="5">
    <source>
        <dbReference type="ARBA" id="ARBA00022840"/>
    </source>
</evidence>
<dbReference type="PROSITE" id="PS51195">
    <property type="entry name" value="Q_MOTIF"/>
    <property type="match status" value="1"/>
</dbReference>
<dbReference type="InParanoid" id="A0A3P7EY37"/>
<dbReference type="InterPro" id="IPR014001">
    <property type="entry name" value="Helicase_ATP-bd"/>
</dbReference>
<feature type="compositionally biased region" description="Basic and acidic residues" evidence="9">
    <location>
        <begin position="219"/>
        <end position="228"/>
    </location>
</feature>
<dbReference type="InterPro" id="IPR027417">
    <property type="entry name" value="P-loop_NTPase"/>
</dbReference>
<feature type="region of interest" description="Disordered" evidence="9">
    <location>
        <begin position="1"/>
        <end position="24"/>
    </location>
</feature>
<keyword evidence="4" id="KW-0347">Helicase</keyword>
<dbReference type="GO" id="GO:0005524">
    <property type="term" value="F:ATP binding"/>
    <property type="evidence" value="ECO:0007669"/>
    <property type="project" value="UniProtKB-KW"/>
</dbReference>
<reference evidence="13 14" key="1">
    <citation type="submission" date="2018-11" db="EMBL/GenBank/DDBJ databases">
        <authorList>
            <consortium name="Pathogen Informatics"/>
        </authorList>
    </citation>
    <scope>NUCLEOTIDE SEQUENCE [LARGE SCALE GENOMIC DNA]</scope>
</reference>
<evidence type="ECO:0000313" key="14">
    <source>
        <dbReference type="Proteomes" id="UP000270924"/>
    </source>
</evidence>
<evidence type="ECO:0000256" key="6">
    <source>
        <dbReference type="ARBA" id="ARBA00022884"/>
    </source>
</evidence>
<organism evidence="13 14">
    <name type="scientific">Wuchereria bancrofti</name>
    <dbReference type="NCBI Taxonomy" id="6293"/>
    <lineage>
        <taxon>Eukaryota</taxon>
        <taxon>Metazoa</taxon>
        <taxon>Ecdysozoa</taxon>
        <taxon>Nematoda</taxon>
        <taxon>Chromadorea</taxon>
        <taxon>Rhabditida</taxon>
        <taxon>Spirurina</taxon>
        <taxon>Spiruromorpha</taxon>
        <taxon>Filarioidea</taxon>
        <taxon>Onchocercidae</taxon>
        <taxon>Wuchereria</taxon>
    </lineage>
</organism>
<comment type="catalytic activity">
    <reaction evidence="7">
        <text>ATP + H2O = ADP + phosphate + H(+)</text>
        <dbReference type="Rhea" id="RHEA:13065"/>
        <dbReference type="ChEBI" id="CHEBI:15377"/>
        <dbReference type="ChEBI" id="CHEBI:15378"/>
        <dbReference type="ChEBI" id="CHEBI:30616"/>
        <dbReference type="ChEBI" id="CHEBI:43474"/>
        <dbReference type="ChEBI" id="CHEBI:456216"/>
        <dbReference type="EC" id="3.6.4.13"/>
    </reaction>
</comment>
<feature type="compositionally biased region" description="Low complexity" evidence="9">
    <location>
        <begin position="193"/>
        <end position="211"/>
    </location>
</feature>
<feature type="domain" description="Helicase C-terminal" evidence="11">
    <location>
        <begin position="640"/>
        <end position="841"/>
    </location>
</feature>
<dbReference type="OMA" id="FWKQAAC"/>
<feature type="region of interest" description="Disordered" evidence="9">
    <location>
        <begin position="182"/>
        <end position="228"/>
    </location>
</feature>
<feature type="compositionally biased region" description="Polar residues" evidence="9">
    <location>
        <begin position="182"/>
        <end position="192"/>
    </location>
</feature>
<dbReference type="Pfam" id="PF00271">
    <property type="entry name" value="Helicase_C"/>
    <property type="match status" value="2"/>
</dbReference>
<dbReference type="FunFam" id="3.40.50.300:FF:000849">
    <property type="entry name" value="ATP-dependent RNA helicase DBP5"/>
    <property type="match status" value="1"/>
</dbReference>
<accession>A0A3P7EY37</accession>
<dbReference type="PANTHER" id="PTHR47958">
    <property type="entry name" value="ATP-DEPENDENT RNA HELICASE DBP3"/>
    <property type="match status" value="1"/>
</dbReference>
<feature type="region of interest" description="Disordered" evidence="9">
    <location>
        <begin position="84"/>
        <end position="153"/>
    </location>
</feature>
<feature type="compositionally biased region" description="Basic and acidic residues" evidence="9">
    <location>
        <begin position="365"/>
        <end position="383"/>
    </location>
</feature>
<evidence type="ECO:0000256" key="3">
    <source>
        <dbReference type="ARBA" id="ARBA00022801"/>
    </source>
</evidence>
<evidence type="ECO:0000256" key="1">
    <source>
        <dbReference type="ARBA" id="ARBA00012552"/>
    </source>
</evidence>
<proteinExistence type="predicted"/>
<feature type="compositionally biased region" description="Low complexity" evidence="9">
    <location>
        <begin position="121"/>
        <end position="131"/>
    </location>
</feature>
<dbReference type="AlphaFoldDB" id="A0A3P7EY37"/>
<feature type="domain" description="Helicase ATP-binding" evidence="10">
    <location>
        <begin position="456"/>
        <end position="629"/>
    </location>
</feature>
<sequence length="849" mass="94224">MAGANDSDDPWAVPEGHLKSRRNVVDRTKALSLDDKSKVGYGESSNERHTKNSAAGHILYVQSSCNCFAVPKVCGENVFGGNLNLRSDSQDGRNNRERVADGNYNSSSQGMPFNSVQTKNSFGSSSQRGFGSTFGGGLRSTKPADPSSGDGSFRFRATTPGTFDTGSSFSKRNLLVMNSNQSSSMDQFTPPASTINLSSSSVSSQFNSSSNERWVNRRNRPEGEGGSELERKHLNAENSYFSATPPFAKNQSFNNNAGNVRMQQPSAMHTLSLEEREKIFWKQAACRSSPFVPSQMAAVLKVYLLESSDTLNTTPKFGGFTSPSSGRPLYGRNLCADEQSRDTVPSFSASPHQQKAVLNVGQESSQHDDDGPSPKDECEKPMPNDEISLLNKILHKKLENLQNGSLEISQARSDPNSPLYSVTSFQSLRLKDELLKALDKMSFYMPSKIQEAALPLLLVEPPMNLIAQAQSGTGKTATFVLTMLSRVVPSNKWPQCLCLAPTYELAMQIGQVVKKMSEFLPEIEIRYAVKGEQMSRGEKIEEQIIIGTPGKMLDWVTKLKVIDPSKIICLVLDEADVMISQQGHQDQSIRLHNELERSGAKYQSLLFSATYDESVRSFADSIIKDAVNITLRRDEQTLKNIKQYYVKCANREEKYEAVMNLYGGLTIASAIIFCYTRKSAEWLAARMSQRGHDVTVLHGEMTIENRARTIQQFKDSIYKVLITTNVCARGIHFTQIEERGLTCIFNYGKHLNVDLKRKQESIDVSQVSVVINYDPPVTFADNPQPDYETYIHRIGRTGRFGKAGIAINLVSDDFSLSVIQRIGDYFGVAIESLDASDMDQLEAIDKDKF</sequence>
<dbReference type="EMBL" id="UYWW01012460">
    <property type="protein sequence ID" value="VDM21199.1"/>
    <property type="molecule type" value="Genomic_DNA"/>
</dbReference>
<evidence type="ECO:0000259" key="11">
    <source>
        <dbReference type="PROSITE" id="PS51194"/>
    </source>
</evidence>
<dbReference type="InterPro" id="IPR011545">
    <property type="entry name" value="DEAD/DEAH_box_helicase_dom"/>
</dbReference>
<dbReference type="CDD" id="cd17963">
    <property type="entry name" value="DEADc_DDX19_DDX25"/>
    <property type="match status" value="1"/>
</dbReference>
<keyword evidence="6" id="KW-0694">RNA-binding</keyword>
<feature type="compositionally biased region" description="Polar residues" evidence="9">
    <location>
        <begin position="342"/>
        <end position="353"/>
    </location>
</feature>
<dbReference type="GO" id="GO:0003723">
    <property type="term" value="F:RNA binding"/>
    <property type="evidence" value="ECO:0007669"/>
    <property type="project" value="UniProtKB-KW"/>
</dbReference>
<dbReference type="EC" id="3.6.4.13" evidence="1"/>
<dbReference type="PROSITE" id="PS51192">
    <property type="entry name" value="HELICASE_ATP_BIND_1"/>
    <property type="match status" value="1"/>
</dbReference>
<keyword evidence="2" id="KW-0547">Nucleotide-binding</keyword>
<dbReference type="Proteomes" id="UP000270924">
    <property type="component" value="Unassembled WGS sequence"/>
</dbReference>
<evidence type="ECO:0000259" key="10">
    <source>
        <dbReference type="PROSITE" id="PS51192"/>
    </source>
</evidence>
<dbReference type="Gene3D" id="3.40.50.300">
    <property type="entry name" value="P-loop containing nucleotide triphosphate hydrolases"/>
    <property type="match status" value="2"/>
</dbReference>
<dbReference type="SUPFAM" id="SSF52540">
    <property type="entry name" value="P-loop containing nucleoside triphosphate hydrolases"/>
    <property type="match status" value="2"/>
</dbReference>
<dbReference type="OrthoDB" id="10265785at2759"/>
<dbReference type="CDD" id="cd18787">
    <property type="entry name" value="SF2_C_DEAD"/>
    <property type="match status" value="1"/>
</dbReference>
<gene>
    <name evidence="13" type="ORF">WBA_LOCUS11785</name>
</gene>
<dbReference type="FunCoup" id="A0A3P7EY37">
    <property type="interactions" value="183"/>
</dbReference>
<feature type="compositionally biased region" description="Polar residues" evidence="9">
    <location>
        <begin position="103"/>
        <end position="120"/>
    </location>
</feature>
<keyword evidence="5" id="KW-0067">ATP-binding</keyword>
<keyword evidence="14" id="KW-1185">Reference proteome</keyword>
<dbReference type="GO" id="GO:0003724">
    <property type="term" value="F:RNA helicase activity"/>
    <property type="evidence" value="ECO:0007669"/>
    <property type="project" value="UniProtKB-EC"/>
</dbReference>
<evidence type="ECO:0000259" key="12">
    <source>
        <dbReference type="PROSITE" id="PS51195"/>
    </source>
</evidence>
<feature type="domain" description="DEAD-box RNA helicase Q" evidence="12">
    <location>
        <begin position="423"/>
        <end position="451"/>
    </location>
</feature>
<dbReference type="InterPro" id="IPR014014">
    <property type="entry name" value="RNA_helicase_DEAD_Q_motif"/>
</dbReference>
<evidence type="ECO:0000256" key="4">
    <source>
        <dbReference type="ARBA" id="ARBA00022806"/>
    </source>
</evidence>
<dbReference type="SMART" id="SM00490">
    <property type="entry name" value="HELICc"/>
    <property type="match status" value="1"/>
</dbReference>
<dbReference type="Pfam" id="PF00270">
    <property type="entry name" value="DEAD"/>
    <property type="match status" value="1"/>
</dbReference>
<dbReference type="GO" id="GO:0016787">
    <property type="term" value="F:hydrolase activity"/>
    <property type="evidence" value="ECO:0007669"/>
    <property type="project" value="UniProtKB-KW"/>
</dbReference>
<evidence type="ECO:0000256" key="9">
    <source>
        <dbReference type="SAM" id="MobiDB-lite"/>
    </source>
</evidence>
<feature type="short sequence motif" description="Q motif" evidence="8">
    <location>
        <begin position="423"/>
        <end position="451"/>
    </location>
</feature>
<name>A0A3P7EY37_WUCBA</name>
<evidence type="ECO:0000313" key="13">
    <source>
        <dbReference type="EMBL" id="VDM21199.1"/>
    </source>
</evidence>